<gene>
    <name evidence="1" type="ORF">OSTQU699_LOCUS5876</name>
</gene>
<dbReference type="AlphaFoldDB" id="A0A8S1J3U7"/>
<reference evidence="1" key="1">
    <citation type="submission" date="2020-12" db="EMBL/GenBank/DDBJ databases">
        <authorList>
            <person name="Iha C."/>
        </authorList>
    </citation>
    <scope>NUCLEOTIDE SEQUENCE</scope>
</reference>
<evidence type="ECO:0000313" key="1">
    <source>
        <dbReference type="EMBL" id="CAD7700517.1"/>
    </source>
</evidence>
<dbReference type="EMBL" id="CAJHUC010001284">
    <property type="protein sequence ID" value="CAD7700517.1"/>
    <property type="molecule type" value="Genomic_DNA"/>
</dbReference>
<name>A0A8S1J3U7_9CHLO</name>
<keyword evidence="2" id="KW-1185">Reference proteome</keyword>
<proteinExistence type="predicted"/>
<organism evidence="1 2">
    <name type="scientific">Ostreobium quekettii</name>
    <dbReference type="NCBI Taxonomy" id="121088"/>
    <lineage>
        <taxon>Eukaryota</taxon>
        <taxon>Viridiplantae</taxon>
        <taxon>Chlorophyta</taxon>
        <taxon>core chlorophytes</taxon>
        <taxon>Ulvophyceae</taxon>
        <taxon>TCBD clade</taxon>
        <taxon>Bryopsidales</taxon>
        <taxon>Ostreobineae</taxon>
        <taxon>Ostreobiaceae</taxon>
        <taxon>Ostreobium</taxon>
    </lineage>
</organism>
<sequence length="130" mass="14372">MDPGLCLPDANVRFTLQQVGREAVDFEIITPGLGLSHHSLAEQGPCWGCCCQMDELQYCANLVRKQARSPVGARFSIFAQREGHGKQQLALVLAIMQRTESLRKRQQLCVCHCSAAVCWCKGTANWAIPV</sequence>
<accession>A0A8S1J3U7</accession>
<evidence type="ECO:0000313" key="2">
    <source>
        <dbReference type="Proteomes" id="UP000708148"/>
    </source>
</evidence>
<protein>
    <submittedName>
        <fullName evidence="1">Uncharacterized protein</fullName>
    </submittedName>
</protein>
<comment type="caution">
    <text evidence="1">The sequence shown here is derived from an EMBL/GenBank/DDBJ whole genome shotgun (WGS) entry which is preliminary data.</text>
</comment>
<dbReference type="Proteomes" id="UP000708148">
    <property type="component" value="Unassembled WGS sequence"/>
</dbReference>